<keyword evidence="4" id="KW-0325">Glycoprotein</keyword>
<name>A0A8C6T4E2_9GOBI</name>
<proteinExistence type="predicted"/>
<dbReference type="GO" id="GO:0042730">
    <property type="term" value="P:fibrinolysis"/>
    <property type="evidence" value="ECO:0007669"/>
    <property type="project" value="TreeGrafter"/>
</dbReference>
<accession>A0A8C6T4E2</accession>
<evidence type="ECO:0000256" key="4">
    <source>
        <dbReference type="ARBA" id="ARBA00023180"/>
    </source>
</evidence>
<dbReference type="InterPro" id="IPR002181">
    <property type="entry name" value="Fibrinogen_a/b/g_C_dom"/>
</dbReference>
<evidence type="ECO:0000313" key="9">
    <source>
        <dbReference type="Proteomes" id="UP000694523"/>
    </source>
</evidence>
<dbReference type="GO" id="GO:0005577">
    <property type="term" value="C:fibrinogen complex"/>
    <property type="evidence" value="ECO:0007669"/>
    <property type="project" value="TreeGrafter"/>
</dbReference>
<evidence type="ECO:0000256" key="2">
    <source>
        <dbReference type="ARBA" id="ARBA00022525"/>
    </source>
</evidence>
<feature type="region of interest" description="Disordered" evidence="6">
    <location>
        <begin position="1"/>
        <end position="20"/>
    </location>
</feature>
<dbReference type="PROSITE" id="PS51406">
    <property type="entry name" value="FIBRINOGEN_C_2"/>
    <property type="match status" value="1"/>
</dbReference>
<feature type="compositionally biased region" description="Basic and acidic residues" evidence="6">
    <location>
        <begin position="1"/>
        <end position="17"/>
    </location>
</feature>
<reference evidence="8" key="1">
    <citation type="submission" date="2025-08" db="UniProtKB">
        <authorList>
            <consortium name="Ensembl"/>
        </authorList>
    </citation>
    <scope>IDENTIFICATION</scope>
</reference>
<dbReference type="CDD" id="cd00087">
    <property type="entry name" value="FReD"/>
    <property type="match status" value="1"/>
</dbReference>
<evidence type="ECO:0000256" key="3">
    <source>
        <dbReference type="ARBA" id="ARBA00023157"/>
    </source>
</evidence>
<evidence type="ECO:0000256" key="6">
    <source>
        <dbReference type="SAM" id="MobiDB-lite"/>
    </source>
</evidence>
<dbReference type="Gene3D" id="3.90.215.10">
    <property type="entry name" value="Gamma Fibrinogen, chain A, domain 1"/>
    <property type="match status" value="1"/>
</dbReference>
<dbReference type="AlphaFoldDB" id="A0A8C6T4E2"/>
<dbReference type="InterPro" id="IPR037579">
    <property type="entry name" value="FIB_ANG-like"/>
</dbReference>
<dbReference type="GO" id="GO:0005201">
    <property type="term" value="F:extracellular matrix structural constituent"/>
    <property type="evidence" value="ECO:0007669"/>
    <property type="project" value="TreeGrafter"/>
</dbReference>
<dbReference type="GO" id="GO:0034116">
    <property type="term" value="P:positive regulation of heterotypic cell-cell adhesion"/>
    <property type="evidence" value="ECO:0007669"/>
    <property type="project" value="TreeGrafter"/>
</dbReference>
<protein>
    <recommendedName>
        <fullName evidence="7">Fibrinogen C-terminal domain-containing protein</fullName>
    </recommendedName>
</protein>
<comment type="subcellular location">
    <subcellularLocation>
        <location evidence="1">Secreted</location>
    </subcellularLocation>
</comment>
<dbReference type="PANTHER" id="PTHR47221:SF5">
    <property type="entry name" value="FIBRINOGEN C-TERMINAL DOMAIN-CONTAINING PROTEIN"/>
    <property type="match status" value="1"/>
</dbReference>
<evidence type="ECO:0000259" key="7">
    <source>
        <dbReference type="PROSITE" id="PS51406"/>
    </source>
</evidence>
<dbReference type="GO" id="GO:0030674">
    <property type="term" value="F:protein-macromolecule adaptor activity"/>
    <property type="evidence" value="ECO:0007669"/>
    <property type="project" value="TreeGrafter"/>
</dbReference>
<keyword evidence="9" id="KW-1185">Reference proteome</keyword>
<evidence type="ECO:0000256" key="1">
    <source>
        <dbReference type="ARBA" id="ARBA00004613"/>
    </source>
</evidence>
<dbReference type="SUPFAM" id="SSF56496">
    <property type="entry name" value="Fibrinogen C-terminal domain-like"/>
    <property type="match status" value="1"/>
</dbReference>
<dbReference type="SMART" id="SM00186">
    <property type="entry name" value="FBG"/>
    <property type="match status" value="1"/>
</dbReference>
<keyword evidence="5" id="KW-0175">Coiled coil</keyword>
<dbReference type="GO" id="GO:0070527">
    <property type="term" value="P:platelet aggregation"/>
    <property type="evidence" value="ECO:0007669"/>
    <property type="project" value="TreeGrafter"/>
</dbReference>
<keyword evidence="2" id="KW-0964">Secreted</keyword>
<dbReference type="Pfam" id="PF00147">
    <property type="entry name" value="Fibrinogen_C"/>
    <property type="match status" value="1"/>
</dbReference>
<dbReference type="Ensembl" id="ENSNMLT00000016099.1">
    <property type="protein sequence ID" value="ENSNMLP00000014314.1"/>
    <property type="gene ID" value="ENSNMLG00000009563.1"/>
</dbReference>
<dbReference type="InterPro" id="IPR014716">
    <property type="entry name" value="Fibrinogen_a/b/g_C_1"/>
</dbReference>
<evidence type="ECO:0000256" key="5">
    <source>
        <dbReference type="SAM" id="Coils"/>
    </source>
</evidence>
<dbReference type="PROSITE" id="PS00514">
    <property type="entry name" value="FIBRINOGEN_C_1"/>
    <property type="match status" value="1"/>
</dbReference>
<dbReference type="InterPro" id="IPR020837">
    <property type="entry name" value="Fibrinogen_CS"/>
</dbReference>
<sequence length="348" mass="39586">MFRCRADASDLPREAGTRKQQLQQVQEAVSEMKQELKDHQRRVKHLQSEGFLTVNSSVIGRLLALEVRHSEVSTLLHVHGALMHELQTQLQNLSRILRSMCKPVLMRTSAPISITRPAVPVVSSCPSDCASLIQNGVHRSGIYSVVLAPGVSLPVYCDMETDGGGWTVFQRRRDGSVNFNRGWDEYSAGFGDLRSEHWLGNTPLHLLVTQRHCSLRIHLLDWTHVHHHALYEQFSIESEQGRFRLHVSGFSGSVSDSFGWYHDGQDFGTPDSGHLCAEVCHSGWWFRHCYQANLNGVYYQGGLYSLRAQNLLGPDGLVWFSWRDSDFYSLKATTMMIRPREFRTHRSP</sequence>
<dbReference type="InterPro" id="IPR036056">
    <property type="entry name" value="Fibrinogen-like_C"/>
</dbReference>
<evidence type="ECO:0000313" key="8">
    <source>
        <dbReference type="Ensembl" id="ENSNMLP00000014314.1"/>
    </source>
</evidence>
<keyword evidence="3" id="KW-1015">Disulfide bond</keyword>
<feature type="coiled-coil region" evidence="5">
    <location>
        <begin position="22"/>
        <end position="49"/>
    </location>
</feature>
<dbReference type="PANTHER" id="PTHR47221">
    <property type="entry name" value="FIBRINOGEN ALPHA CHAIN"/>
    <property type="match status" value="1"/>
</dbReference>
<dbReference type="GO" id="GO:0072377">
    <property type="term" value="P:blood coagulation, common pathway"/>
    <property type="evidence" value="ECO:0007669"/>
    <property type="project" value="TreeGrafter"/>
</dbReference>
<organism evidence="8 9">
    <name type="scientific">Neogobius melanostomus</name>
    <name type="common">round goby</name>
    <dbReference type="NCBI Taxonomy" id="47308"/>
    <lineage>
        <taxon>Eukaryota</taxon>
        <taxon>Metazoa</taxon>
        <taxon>Chordata</taxon>
        <taxon>Craniata</taxon>
        <taxon>Vertebrata</taxon>
        <taxon>Euteleostomi</taxon>
        <taxon>Actinopterygii</taxon>
        <taxon>Neopterygii</taxon>
        <taxon>Teleostei</taxon>
        <taxon>Neoteleostei</taxon>
        <taxon>Acanthomorphata</taxon>
        <taxon>Gobiaria</taxon>
        <taxon>Gobiiformes</taxon>
        <taxon>Gobioidei</taxon>
        <taxon>Gobiidae</taxon>
        <taxon>Benthophilinae</taxon>
        <taxon>Neogobiini</taxon>
        <taxon>Neogobius</taxon>
    </lineage>
</organism>
<dbReference type="Proteomes" id="UP000694523">
    <property type="component" value="Unplaced"/>
</dbReference>
<dbReference type="NCBIfam" id="NF040941">
    <property type="entry name" value="GGGWT_bact"/>
    <property type="match status" value="1"/>
</dbReference>
<feature type="domain" description="Fibrinogen C-terminal" evidence="7">
    <location>
        <begin position="120"/>
        <end position="341"/>
    </location>
</feature>
<reference evidence="8" key="2">
    <citation type="submission" date="2025-09" db="UniProtKB">
        <authorList>
            <consortium name="Ensembl"/>
        </authorList>
    </citation>
    <scope>IDENTIFICATION</scope>
</reference>